<accession>G9XBK7</accession>
<dbReference type="HOGENOM" id="CLU_1097443_0_0_9"/>
<comment type="caution">
    <text evidence="3">The sequence shown here is derived from an EMBL/GenBank/DDBJ whole genome shotgun (WGS) entry which is preliminary data.</text>
</comment>
<keyword evidence="1" id="KW-0812">Transmembrane</keyword>
<dbReference type="Pfam" id="PF13240">
    <property type="entry name" value="Zn_Ribbon_1"/>
    <property type="match status" value="2"/>
</dbReference>
<keyword evidence="1" id="KW-0472">Membrane</keyword>
<protein>
    <recommendedName>
        <fullName evidence="2">Zinc-ribbon domain-containing protein</fullName>
    </recommendedName>
</protein>
<dbReference type="InterPro" id="IPR026870">
    <property type="entry name" value="Zinc_ribbon_dom"/>
</dbReference>
<proteinExistence type="predicted"/>
<keyword evidence="1" id="KW-1133">Transmembrane helix</keyword>
<feature type="domain" description="Zinc-ribbon" evidence="2">
    <location>
        <begin position="2"/>
        <end position="24"/>
    </location>
</feature>
<dbReference type="Proteomes" id="UP000003379">
    <property type="component" value="Unassembled WGS sequence"/>
</dbReference>
<evidence type="ECO:0000259" key="2">
    <source>
        <dbReference type="Pfam" id="PF13240"/>
    </source>
</evidence>
<evidence type="ECO:0000313" key="4">
    <source>
        <dbReference type="Proteomes" id="UP000003379"/>
    </source>
</evidence>
<feature type="transmembrane region" description="Helical" evidence="1">
    <location>
        <begin position="193"/>
        <end position="211"/>
    </location>
</feature>
<gene>
    <name evidence="3" type="ORF">HMPREF9628_01374</name>
</gene>
<feature type="transmembrane region" description="Helical" evidence="1">
    <location>
        <begin position="127"/>
        <end position="151"/>
    </location>
</feature>
<dbReference type="Pfam" id="PF10754">
    <property type="entry name" value="DUF2569"/>
    <property type="match status" value="1"/>
</dbReference>
<reference evidence="3 4" key="1">
    <citation type="submission" date="2011-08" db="EMBL/GenBank/DDBJ databases">
        <title>The Genome Sequence of Eubacteriaceae bacterium CM5.</title>
        <authorList>
            <consortium name="The Broad Institute Genome Sequencing Platform"/>
            <person name="Earl A."/>
            <person name="Ward D."/>
            <person name="Feldgarden M."/>
            <person name="Gevers D."/>
            <person name="Sizova M."/>
            <person name="Hazen A."/>
            <person name="Epstein S."/>
            <person name="Young S.K."/>
            <person name="Zeng Q."/>
            <person name="Gargeya S."/>
            <person name="Fitzgerald M."/>
            <person name="Haas B."/>
            <person name="Abouelleil A."/>
            <person name="Alvarado L."/>
            <person name="Arachchi H.M."/>
            <person name="Berlin A."/>
            <person name="Brown A."/>
            <person name="Chapman S.B."/>
            <person name="Chen Z."/>
            <person name="Dunbar C."/>
            <person name="Freedman E."/>
            <person name="Gearin G."/>
            <person name="Gellesch M."/>
            <person name="Goldberg J."/>
            <person name="Griggs A."/>
            <person name="Gujja S."/>
            <person name="Heiman D."/>
            <person name="Howarth C."/>
            <person name="Larson L."/>
            <person name="Lui A."/>
            <person name="MacDonald P.J.P."/>
            <person name="Montmayeur A."/>
            <person name="Murphy C."/>
            <person name="Neiman D."/>
            <person name="Pearson M."/>
            <person name="Priest M."/>
            <person name="Roberts A."/>
            <person name="Saif S."/>
            <person name="Shea T."/>
            <person name="Shenoy N."/>
            <person name="Sisk P."/>
            <person name="Stolte C."/>
            <person name="Sykes S."/>
            <person name="Wortman J."/>
            <person name="Nusbaum C."/>
            <person name="Birren B."/>
        </authorList>
    </citation>
    <scope>NUCLEOTIDE SEQUENCE [LARGE SCALE GENOMIC DNA]</scope>
    <source>
        <strain evidence="3 4">CM5</strain>
    </source>
</reference>
<evidence type="ECO:0000313" key="3">
    <source>
        <dbReference type="EMBL" id="EHL19685.1"/>
    </source>
</evidence>
<feature type="transmembrane region" description="Helical" evidence="1">
    <location>
        <begin position="163"/>
        <end position="187"/>
    </location>
</feature>
<evidence type="ECO:0000256" key="1">
    <source>
        <dbReference type="SAM" id="Phobius"/>
    </source>
</evidence>
<feature type="transmembrane region" description="Helical" evidence="1">
    <location>
        <begin position="82"/>
        <end position="115"/>
    </location>
</feature>
<organism evidence="3 4">
    <name type="scientific">Peptoanaerobacter stomatis</name>
    <dbReference type="NCBI Taxonomy" id="796937"/>
    <lineage>
        <taxon>Bacteria</taxon>
        <taxon>Bacillati</taxon>
        <taxon>Bacillota</taxon>
        <taxon>Clostridia</taxon>
        <taxon>Peptostreptococcales</taxon>
        <taxon>Filifactoraceae</taxon>
        <taxon>Peptoanaerobacter</taxon>
    </lineage>
</organism>
<sequence>MFCIKCGNKLPDESKFCDKCGNPVSEDPTPANHNTSYTSSPSKFDGIMYKIKELYNKIIGKDFHYTAEKQEYHKYPHPYHNLGGWLAFIAYGQLVGVVLIVLTSVFGFFMAFQYLEYLPSEIFLSFWWLRLVALITISGLILQCIISFTLFKMIKEKNSKFLRFYEISMLTPVVFSAIAAVLSIFNIQNVSEFIKIFIQCIFAFAIWGTYFKKSVRVRTYFGSDEYLRRSIFFKNAPSPIPADMHPYQDFYQNNSNNSDNNTEKMINLNKSSDICHNCGKPYLEDEKFCSNCGAKRE</sequence>
<name>G9XBK7_9FIRM</name>
<feature type="domain" description="Zinc-ribbon" evidence="2">
    <location>
        <begin position="275"/>
        <end position="295"/>
    </location>
</feature>
<dbReference type="AlphaFoldDB" id="G9XBK7"/>
<dbReference type="RefSeq" id="WP_009529368.1">
    <property type="nucleotide sequence ID" value="NZ_JH414606.1"/>
</dbReference>
<dbReference type="EMBL" id="AFZG01000016">
    <property type="protein sequence ID" value="EHL19685.1"/>
    <property type="molecule type" value="Genomic_DNA"/>
</dbReference>
<dbReference type="InterPro" id="IPR019690">
    <property type="entry name" value="DUF2569"/>
</dbReference>